<reference evidence="9" key="1">
    <citation type="submission" date="2021-02" db="EMBL/GenBank/DDBJ databases">
        <authorList>
            <person name="Nowell W R."/>
        </authorList>
    </citation>
    <scope>NUCLEOTIDE SEQUENCE</scope>
</reference>
<dbReference type="InterPro" id="IPR024810">
    <property type="entry name" value="MAB21L/cGLR"/>
</dbReference>
<dbReference type="AlphaFoldDB" id="A0A813NQH3"/>
<evidence type="ECO:0000313" key="9">
    <source>
        <dbReference type="EMBL" id="CAF0738893.1"/>
    </source>
</evidence>
<dbReference type="PANTHER" id="PTHR10656:SF42">
    <property type="entry name" value="CYCLIC GMP-AMP SYNTHASE-LIKE PROTEIN-RELATED"/>
    <property type="match status" value="1"/>
</dbReference>
<proteinExistence type="inferred from homology"/>
<gene>
    <name evidence="9" type="ORF">JXQ802_LOCUS1003</name>
</gene>
<keyword evidence="10" id="KW-1185">Reference proteome</keyword>
<comment type="caution">
    <text evidence="9">The sequence shown here is derived from an EMBL/GenBank/DDBJ whole genome shotgun (WGS) entry which is preliminary data.</text>
</comment>
<organism evidence="9 10">
    <name type="scientific">Rotaria sordida</name>
    <dbReference type="NCBI Taxonomy" id="392033"/>
    <lineage>
        <taxon>Eukaryota</taxon>
        <taxon>Metazoa</taxon>
        <taxon>Spiralia</taxon>
        <taxon>Gnathifera</taxon>
        <taxon>Rotifera</taxon>
        <taxon>Eurotatoria</taxon>
        <taxon>Bdelloidea</taxon>
        <taxon>Philodinida</taxon>
        <taxon>Philodinidae</taxon>
        <taxon>Rotaria</taxon>
    </lineage>
</organism>
<dbReference type="InterPro" id="IPR046906">
    <property type="entry name" value="Mab-21_HhH/H2TH-like"/>
</dbReference>
<dbReference type="Proteomes" id="UP000663870">
    <property type="component" value="Unassembled WGS sequence"/>
</dbReference>
<evidence type="ECO:0000256" key="4">
    <source>
        <dbReference type="ARBA" id="ARBA00022695"/>
    </source>
</evidence>
<feature type="region of interest" description="Disordered" evidence="7">
    <location>
        <begin position="1"/>
        <end position="24"/>
    </location>
</feature>
<protein>
    <recommendedName>
        <fullName evidence="8">Mab-21-like HhH/H2TH-like domain-containing protein</fullName>
    </recommendedName>
</protein>
<dbReference type="GO" id="GO:0016779">
    <property type="term" value="F:nucleotidyltransferase activity"/>
    <property type="evidence" value="ECO:0007669"/>
    <property type="project" value="UniProtKB-KW"/>
</dbReference>
<accession>A0A813NQH3</accession>
<evidence type="ECO:0000313" key="10">
    <source>
        <dbReference type="Proteomes" id="UP000663870"/>
    </source>
</evidence>
<name>A0A813NQH3_9BILA</name>
<sequence>MNTPASPPKTSARRQGSSDRTSSSYDALRFLRTTNKWDKDFLPPICPSRFSNHNDFERALQDFYYEVVDIMPEYVHRVRKACRLIFDDLVPRLRKNRFGIVLNDPIFCDTFFENLQVVHIQRINILIPITIRPVEKERLDKIGYVYLRVPGSVNDEELSRYDPWGFMRSRKDRQYLSPAVLVQLVQSLIEEALKDPYPIESFTLEPLDLDHEGAVIRIRHEELMFTICLSFGVKIKKTDPYFVTKPYILDDYLQSKRAWRISYIEAEMKCLKVLHRADHFRHAQAIKIFLALVKLNRIFSVLNEDIIKALMVYICDDDLINRNWNRRRCIDIFWSLFDLLYVSIDQQVLKHPYLPEMNLLETIDRTKLVRLKKHLDYIVEHQHEFERFFNRRILSCKRRRNQSKNLCVFFGSLRNQLNKRGGDDDDSTASSDEENNVIYNENNICYENIQLIKNQNSSVLNNS</sequence>
<keyword evidence="4" id="KW-0548">Nucleotidyltransferase</keyword>
<comment type="cofactor">
    <cofactor evidence="1">
        <name>Mg(2+)</name>
        <dbReference type="ChEBI" id="CHEBI:18420"/>
    </cofactor>
</comment>
<evidence type="ECO:0000259" key="8">
    <source>
        <dbReference type="Pfam" id="PF20266"/>
    </source>
</evidence>
<evidence type="ECO:0000256" key="2">
    <source>
        <dbReference type="ARBA" id="ARBA00008307"/>
    </source>
</evidence>
<evidence type="ECO:0000256" key="6">
    <source>
        <dbReference type="ARBA" id="ARBA00022842"/>
    </source>
</evidence>
<evidence type="ECO:0000256" key="5">
    <source>
        <dbReference type="ARBA" id="ARBA00022723"/>
    </source>
</evidence>
<dbReference type="GO" id="GO:0046872">
    <property type="term" value="F:metal ion binding"/>
    <property type="evidence" value="ECO:0007669"/>
    <property type="project" value="UniProtKB-KW"/>
</dbReference>
<keyword evidence="3" id="KW-0808">Transferase</keyword>
<dbReference type="Gene3D" id="1.10.1410.40">
    <property type="match status" value="1"/>
</dbReference>
<dbReference type="PANTHER" id="PTHR10656">
    <property type="entry name" value="CELL FATE DETERMINING PROTEIN MAB21-RELATED"/>
    <property type="match status" value="1"/>
</dbReference>
<comment type="similarity">
    <text evidence="2">Belongs to the mab-21 family.</text>
</comment>
<dbReference type="EMBL" id="CAJNOL010000010">
    <property type="protein sequence ID" value="CAF0738893.1"/>
    <property type="molecule type" value="Genomic_DNA"/>
</dbReference>
<feature type="domain" description="Mab-21-like HhH/H2TH-like" evidence="8">
    <location>
        <begin position="299"/>
        <end position="375"/>
    </location>
</feature>
<evidence type="ECO:0000256" key="1">
    <source>
        <dbReference type="ARBA" id="ARBA00001946"/>
    </source>
</evidence>
<feature type="compositionally biased region" description="Polar residues" evidence="7">
    <location>
        <begin position="13"/>
        <end position="24"/>
    </location>
</feature>
<evidence type="ECO:0000256" key="7">
    <source>
        <dbReference type="SAM" id="MobiDB-lite"/>
    </source>
</evidence>
<keyword evidence="6" id="KW-0460">Magnesium</keyword>
<evidence type="ECO:0000256" key="3">
    <source>
        <dbReference type="ARBA" id="ARBA00022679"/>
    </source>
</evidence>
<keyword evidence="5" id="KW-0479">Metal-binding</keyword>
<dbReference type="SMART" id="SM01265">
    <property type="entry name" value="Mab-21"/>
    <property type="match status" value="1"/>
</dbReference>
<dbReference type="Pfam" id="PF20266">
    <property type="entry name" value="Mab-21_C"/>
    <property type="match status" value="1"/>
</dbReference>